<dbReference type="InterPro" id="IPR000726">
    <property type="entry name" value="Glyco_hydro_19_cat"/>
</dbReference>
<evidence type="ECO:0000313" key="3">
    <source>
        <dbReference type="EMBL" id="MBB4267740.1"/>
    </source>
</evidence>
<dbReference type="InterPro" id="IPR036365">
    <property type="entry name" value="PGBD-like_sf"/>
</dbReference>
<gene>
    <name evidence="3" type="ORF">GGD89_003387</name>
</gene>
<protein>
    <submittedName>
        <fullName evidence="3">Putative chitinase</fullName>
    </submittedName>
</protein>
<dbReference type="SUPFAM" id="SSF53955">
    <property type="entry name" value="Lysozyme-like"/>
    <property type="match status" value="1"/>
</dbReference>
<dbReference type="Proteomes" id="UP000554286">
    <property type="component" value="Unassembled WGS sequence"/>
</dbReference>
<dbReference type="GO" id="GO:0006032">
    <property type="term" value="P:chitin catabolic process"/>
    <property type="evidence" value="ECO:0007669"/>
    <property type="project" value="InterPro"/>
</dbReference>
<evidence type="ECO:0000259" key="1">
    <source>
        <dbReference type="Pfam" id="PF00182"/>
    </source>
</evidence>
<dbReference type="SUPFAM" id="SSF47090">
    <property type="entry name" value="PGBD-like"/>
    <property type="match status" value="1"/>
</dbReference>
<evidence type="ECO:0000313" key="4">
    <source>
        <dbReference type="Proteomes" id="UP000554286"/>
    </source>
</evidence>
<dbReference type="Gene3D" id="1.10.530.10">
    <property type="match status" value="1"/>
</dbReference>
<proteinExistence type="predicted"/>
<dbReference type="AlphaFoldDB" id="A0A7W6WAZ2"/>
<sequence>MTPVPPPVLPTEAVLAATAGGRLSERQAALIAAVAAEAPAALPPAGIDTAPRVAHLLAQLAHESDRFRTTEEYASGAAYEGRRDLGNTRPGDGRRYKGRGLIQLTGRANYRRFGRLVGEDLEARPERAAEPALSLRIAAAYWTDRGLNPLADADDIRAITQRINGGTNGLPDRVRCLERARTALAQQRLADLGHDPGPIDGRWGPRTGRALRAATGAADLAALWAEAVEPPPNPDP</sequence>
<feature type="domain" description="Peptidoglycan binding-like" evidence="2">
    <location>
        <begin position="183"/>
        <end position="213"/>
    </location>
</feature>
<reference evidence="3 4" key="1">
    <citation type="submission" date="2020-08" db="EMBL/GenBank/DDBJ databases">
        <title>Genome sequencing of Purple Non-Sulfur Bacteria from various extreme environments.</title>
        <authorList>
            <person name="Mayer M."/>
        </authorList>
    </citation>
    <scope>NUCLEOTIDE SEQUENCE [LARGE SCALE GENOMIC DNA]</scope>
    <source>
        <strain evidence="3 4">JA131</strain>
    </source>
</reference>
<dbReference type="GO" id="GO:0016998">
    <property type="term" value="P:cell wall macromolecule catabolic process"/>
    <property type="evidence" value="ECO:0007669"/>
    <property type="project" value="InterPro"/>
</dbReference>
<dbReference type="Pfam" id="PF01471">
    <property type="entry name" value="PG_binding_1"/>
    <property type="match status" value="1"/>
</dbReference>
<dbReference type="PANTHER" id="PTHR34408:SF1">
    <property type="entry name" value="GLYCOSYL HYDROLASE FAMILY 19 DOMAIN-CONTAINING PROTEIN HI_1415"/>
    <property type="match status" value="1"/>
</dbReference>
<dbReference type="GO" id="GO:0004568">
    <property type="term" value="F:chitinase activity"/>
    <property type="evidence" value="ECO:0007669"/>
    <property type="project" value="InterPro"/>
</dbReference>
<dbReference type="RefSeq" id="WP_221238528.1">
    <property type="nucleotide sequence ID" value="NZ_JACIGK010000032.1"/>
</dbReference>
<dbReference type="InterPro" id="IPR002477">
    <property type="entry name" value="Peptidoglycan-bd-like"/>
</dbReference>
<feature type="domain" description="Glycoside hydrolase family 19 catalytic" evidence="1">
    <location>
        <begin position="42"/>
        <end position="143"/>
    </location>
</feature>
<dbReference type="Gene3D" id="1.10.101.10">
    <property type="entry name" value="PGBD-like superfamily/PGBD"/>
    <property type="match status" value="1"/>
</dbReference>
<dbReference type="InterPro" id="IPR023346">
    <property type="entry name" value="Lysozyme-like_dom_sf"/>
</dbReference>
<organism evidence="3 4">
    <name type="scientific">Roseospira visakhapatnamensis</name>
    <dbReference type="NCBI Taxonomy" id="390880"/>
    <lineage>
        <taxon>Bacteria</taxon>
        <taxon>Pseudomonadati</taxon>
        <taxon>Pseudomonadota</taxon>
        <taxon>Alphaproteobacteria</taxon>
        <taxon>Rhodospirillales</taxon>
        <taxon>Rhodospirillaceae</taxon>
        <taxon>Roseospira</taxon>
    </lineage>
</organism>
<comment type="caution">
    <text evidence="3">The sequence shown here is derived from an EMBL/GenBank/DDBJ whole genome shotgun (WGS) entry which is preliminary data.</text>
</comment>
<evidence type="ECO:0000259" key="2">
    <source>
        <dbReference type="Pfam" id="PF01471"/>
    </source>
</evidence>
<keyword evidence="4" id="KW-1185">Reference proteome</keyword>
<name>A0A7W6WAZ2_9PROT</name>
<dbReference type="InterPro" id="IPR052354">
    <property type="entry name" value="Cell_Wall_Dynamics_Protein"/>
</dbReference>
<dbReference type="EMBL" id="JACIGK010000032">
    <property type="protein sequence ID" value="MBB4267740.1"/>
    <property type="molecule type" value="Genomic_DNA"/>
</dbReference>
<dbReference type="PANTHER" id="PTHR34408">
    <property type="entry name" value="FAMILY PROTEIN, PUTATIVE-RELATED"/>
    <property type="match status" value="1"/>
</dbReference>
<accession>A0A7W6WAZ2</accession>
<dbReference type="Pfam" id="PF00182">
    <property type="entry name" value="Glyco_hydro_19"/>
    <property type="match status" value="1"/>
</dbReference>
<dbReference type="InterPro" id="IPR036366">
    <property type="entry name" value="PGBDSf"/>
</dbReference>